<reference evidence="6 7" key="2">
    <citation type="submission" date="2008-10" db="EMBL/GenBank/DDBJ databases">
        <authorList>
            <person name="Fulton L."/>
            <person name="Clifton S."/>
            <person name="Fulton B."/>
            <person name="Xu J."/>
            <person name="Minx P."/>
            <person name="Pepin K.H."/>
            <person name="Johnson M."/>
            <person name="Bhonagiri V."/>
            <person name="Nash W.E."/>
            <person name="Mardis E.R."/>
            <person name="Wilson R.K."/>
        </authorList>
    </citation>
    <scope>NUCLEOTIDE SEQUENCE [LARGE SCALE GENOMIC DNA]</scope>
    <source>
        <strain evidence="6 7">ATCC 29098</strain>
    </source>
</reference>
<keyword evidence="1" id="KW-0547">Nucleotide-binding</keyword>
<dbReference type="Gene3D" id="3.40.50.300">
    <property type="entry name" value="P-loop containing nucleotide triphosphate hydrolases"/>
    <property type="match status" value="1"/>
</dbReference>
<dbReference type="SUPFAM" id="SSF52540">
    <property type="entry name" value="P-loop containing nucleoside triphosphate hydrolases"/>
    <property type="match status" value="1"/>
</dbReference>
<organism evidence="6 7">
    <name type="scientific">Desulfovibrio piger ATCC 29098</name>
    <dbReference type="NCBI Taxonomy" id="411464"/>
    <lineage>
        <taxon>Bacteria</taxon>
        <taxon>Pseudomonadati</taxon>
        <taxon>Thermodesulfobacteriota</taxon>
        <taxon>Desulfovibrionia</taxon>
        <taxon>Desulfovibrionales</taxon>
        <taxon>Desulfovibrionaceae</taxon>
        <taxon>Desulfovibrio</taxon>
    </lineage>
</organism>
<accession>B6WXQ9</accession>
<dbReference type="InterPro" id="IPR003959">
    <property type="entry name" value="ATPase_AAA_core"/>
</dbReference>
<evidence type="ECO:0000256" key="4">
    <source>
        <dbReference type="ARBA" id="ARBA00040480"/>
    </source>
</evidence>
<evidence type="ECO:0000256" key="1">
    <source>
        <dbReference type="ARBA" id="ARBA00022741"/>
    </source>
</evidence>
<gene>
    <name evidence="6" type="ORF">DESPIG_02886</name>
</gene>
<dbReference type="eggNOG" id="COG0464">
    <property type="taxonomic scope" value="Bacteria"/>
</dbReference>
<reference evidence="6 7" key="1">
    <citation type="submission" date="2008-10" db="EMBL/GenBank/DDBJ databases">
        <title>Draft genome sequence of Desulvovibrio piger (ATCC 29098).</title>
        <authorList>
            <person name="Sudarsanam P."/>
            <person name="Ley R."/>
            <person name="Guruge J."/>
            <person name="Turnbaugh P.J."/>
            <person name="Mahowald M."/>
            <person name="Liep D."/>
            <person name="Gordon J."/>
        </authorList>
    </citation>
    <scope>NUCLEOTIDE SEQUENCE [LARGE SCALE GENOMIC DNA]</scope>
    <source>
        <strain evidence="6 7">ATCC 29098</strain>
    </source>
</reference>
<proteinExistence type="inferred from homology"/>
<name>B6WXQ9_9BACT</name>
<evidence type="ECO:0000259" key="5">
    <source>
        <dbReference type="SMART" id="SM00382"/>
    </source>
</evidence>
<dbReference type="PANTHER" id="PTHR42960:SF1">
    <property type="entry name" value="YCF46 PROTEIN"/>
    <property type="match status" value="1"/>
</dbReference>
<dbReference type="Pfam" id="PF00004">
    <property type="entry name" value="AAA"/>
    <property type="match status" value="1"/>
</dbReference>
<dbReference type="InterPro" id="IPR003593">
    <property type="entry name" value="AAA+_ATPase"/>
</dbReference>
<evidence type="ECO:0000256" key="2">
    <source>
        <dbReference type="ARBA" id="ARBA00022840"/>
    </source>
</evidence>
<evidence type="ECO:0000313" key="7">
    <source>
        <dbReference type="Proteomes" id="UP000003676"/>
    </source>
</evidence>
<comment type="similarity">
    <text evidence="3">Belongs to the AAA ATPase family. Highly divergent.</text>
</comment>
<dbReference type="HOGENOM" id="CLU_023673_0_0_7"/>
<dbReference type="GO" id="GO:0005524">
    <property type="term" value="F:ATP binding"/>
    <property type="evidence" value="ECO:0007669"/>
    <property type="project" value="UniProtKB-KW"/>
</dbReference>
<sequence length="508" mass="56857">MAFFCSSKIAKSLLVYRNINLGGFYMITNLLKAGFPTVLLQTFEPHRTEEELRAITGWQIARWDCLQGIRGFSPQLFHYEEIQNPVEAISWLTTTKDTLLICHGLSTFLDDPMVCQAVLNAIPLYKSLGNCLAVIAPTPTLPQALQPFFHLVEVKLPDEEALYRLQTDLGEPHNIRPNRKAARLATGLTEFQAETAYSLSLIKKGYFSSKSITEAKAQMIKKSGLLEIYPAADIADVGGLSPLKEYVINRSKAYQLHSSLPKPKGILLVGVPGTGKSKTACSIASMLQFPLIRLDIGALKNALVGESERRMREATKIIDAFGNCVLFLDELEKMFSGTKSGGLNDSGTTMGMFSHFLTWANEQKSAFIVATANNITELPPEFLRAGRFDAIWFVDLPSRSERMEIIQIMNRKYGTSMPVEWADNLNGYTGSEIEQIIRDSLFDGLEVALKSFIPLSRTMKEDIEHLRQWARSRARIANTPDEQHSEKRKIRRTTIMTTPPFVPSTSTH</sequence>
<dbReference type="GO" id="GO:0016887">
    <property type="term" value="F:ATP hydrolysis activity"/>
    <property type="evidence" value="ECO:0007669"/>
    <property type="project" value="InterPro"/>
</dbReference>
<dbReference type="Proteomes" id="UP000003676">
    <property type="component" value="Unassembled WGS sequence"/>
</dbReference>
<dbReference type="EMBL" id="ABXU01000083">
    <property type="protein sequence ID" value="EEB32267.1"/>
    <property type="molecule type" value="Genomic_DNA"/>
</dbReference>
<keyword evidence="2" id="KW-0067">ATP-binding</keyword>
<evidence type="ECO:0000256" key="3">
    <source>
        <dbReference type="ARBA" id="ARBA00038088"/>
    </source>
</evidence>
<protein>
    <recommendedName>
        <fullName evidence="4">Uncharacterized AAA domain-containing protein ycf46</fullName>
    </recommendedName>
</protein>
<dbReference type="InterPro" id="IPR052381">
    <property type="entry name" value="AAA_domain_protein"/>
</dbReference>
<comment type="caution">
    <text evidence="6">The sequence shown here is derived from an EMBL/GenBank/DDBJ whole genome shotgun (WGS) entry which is preliminary data.</text>
</comment>
<evidence type="ECO:0000313" key="6">
    <source>
        <dbReference type="EMBL" id="EEB32267.1"/>
    </source>
</evidence>
<dbReference type="InterPro" id="IPR027417">
    <property type="entry name" value="P-loop_NTPase"/>
</dbReference>
<dbReference type="SMART" id="SM00382">
    <property type="entry name" value="AAA"/>
    <property type="match status" value="1"/>
</dbReference>
<feature type="domain" description="AAA+ ATPase" evidence="5">
    <location>
        <begin position="262"/>
        <end position="398"/>
    </location>
</feature>
<dbReference type="PANTHER" id="PTHR42960">
    <property type="entry name" value="YCF46 PROTEIN"/>
    <property type="match status" value="1"/>
</dbReference>
<dbReference type="AlphaFoldDB" id="B6WXQ9"/>